<evidence type="ECO:0000259" key="3">
    <source>
        <dbReference type="Pfam" id="PF13439"/>
    </source>
</evidence>
<protein>
    <submittedName>
        <fullName evidence="4">Glycosyltransferase family 4 protein</fullName>
    </submittedName>
</protein>
<sequence>MTLAHRLTDAGRALLPRGARRRLRQLQHAVIGRRNNAGLAGAKASFGAGAYDEAAATVAQVLARTSDNLPALDLAAKVAAKRGEFTAAGKHAVRRAELTGDLDHWTYARKLVGRVRETDPRWLPALTASAPAKPDGNAVLYLAKESRPFLHNGFCTRTHESLQALIRLGRDVRGVTMPGFPGILGVDDAPDHSEVEEVTYHHLLPHAGRYLADLAYDEYVELTARTLAGAVATYRPALLHIASGHRGYEGALAGSAVAKWAGIPWLYEVRSFFETTWTDDARYVESAEYYHRRFDTETRMMRAAGLVITLSGPMRDEIVHKHGVDEANVRVVPNAVDLSRFTPRERDEELRRKLGLTGSFTLGYVSNLSHPREGQEVLIEAVAKLKSQGRKVTALIVGDGSRRQELEGLARRRGVKDCVVFTGNVPFDEVAGYYAQIDLFVVPRIDERAARMVSPMKPFEAMAMRVPLLMADLPALAEITGTNERGHTFRTGDADDLATQAAKLQDDQAEREKLVEAAAAWVAKERSWSAVAEAFAKAYDDLLDKAKAC</sequence>
<dbReference type="InterPro" id="IPR028098">
    <property type="entry name" value="Glyco_trans_4-like_N"/>
</dbReference>
<accession>A0ABV7YGY3</accession>
<evidence type="ECO:0000256" key="2">
    <source>
        <dbReference type="ARBA" id="ARBA00022679"/>
    </source>
</evidence>
<evidence type="ECO:0000313" key="5">
    <source>
        <dbReference type="Proteomes" id="UP001595699"/>
    </source>
</evidence>
<dbReference type="InterPro" id="IPR050194">
    <property type="entry name" value="Glycosyltransferase_grp1"/>
</dbReference>
<gene>
    <name evidence="4" type="ORF">ACFOUW_25830</name>
</gene>
<reference evidence="5" key="1">
    <citation type="journal article" date="2019" name="Int. J. Syst. Evol. Microbiol.">
        <title>The Global Catalogue of Microorganisms (GCM) 10K type strain sequencing project: providing services to taxonomists for standard genome sequencing and annotation.</title>
        <authorList>
            <consortium name="The Broad Institute Genomics Platform"/>
            <consortium name="The Broad Institute Genome Sequencing Center for Infectious Disease"/>
            <person name="Wu L."/>
            <person name="Ma J."/>
        </authorList>
    </citation>
    <scope>NUCLEOTIDE SEQUENCE [LARGE SCALE GENOMIC DNA]</scope>
    <source>
        <strain evidence="5">CGMCC 4.7241</strain>
    </source>
</reference>
<dbReference type="PANTHER" id="PTHR45947">
    <property type="entry name" value="SULFOQUINOVOSYL TRANSFERASE SQD2"/>
    <property type="match status" value="1"/>
</dbReference>
<evidence type="ECO:0000313" key="4">
    <source>
        <dbReference type="EMBL" id="MFC3764282.1"/>
    </source>
</evidence>
<evidence type="ECO:0000256" key="1">
    <source>
        <dbReference type="ARBA" id="ARBA00022676"/>
    </source>
</evidence>
<dbReference type="Proteomes" id="UP001595699">
    <property type="component" value="Unassembled WGS sequence"/>
</dbReference>
<dbReference type="SUPFAM" id="SSF53756">
    <property type="entry name" value="UDP-Glycosyltransferase/glycogen phosphorylase"/>
    <property type="match status" value="1"/>
</dbReference>
<organism evidence="4 5">
    <name type="scientific">Tenggerimyces flavus</name>
    <dbReference type="NCBI Taxonomy" id="1708749"/>
    <lineage>
        <taxon>Bacteria</taxon>
        <taxon>Bacillati</taxon>
        <taxon>Actinomycetota</taxon>
        <taxon>Actinomycetes</taxon>
        <taxon>Propionibacteriales</taxon>
        <taxon>Nocardioidaceae</taxon>
        <taxon>Tenggerimyces</taxon>
    </lineage>
</organism>
<dbReference type="CDD" id="cd03794">
    <property type="entry name" value="GT4_WbuB-like"/>
    <property type="match status" value="1"/>
</dbReference>
<proteinExistence type="predicted"/>
<keyword evidence="2" id="KW-0808">Transferase</keyword>
<dbReference type="Gene3D" id="3.40.50.2000">
    <property type="entry name" value="Glycogen Phosphorylase B"/>
    <property type="match status" value="2"/>
</dbReference>
<keyword evidence="5" id="KW-1185">Reference proteome</keyword>
<dbReference type="Pfam" id="PF13439">
    <property type="entry name" value="Glyco_transf_4"/>
    <property type="match status" value="1"/>
</dbReference>
<comment type="caution">
    <text evidence="4">The sequence shown here is derived from an EMBL/GenBank/DDBJ whole genome shotgun (WGS) entry which is preliminary data.</text>
</comment>
<dbReference type="PANTHER" id="PTHR45947:SF3">
    <property type="entry name" value="SULFOQUINOVOSYL TRANSFERASE SQD2"/>
    <property type="match status" value="1"/>
</dbReference>
<feature type="domain" description="Glycosyltransferase subfamily 4-like N-terminal" evidence="3">
    <location>
        <begin position="158"/>
        <end position="340"/>
    </location>
</feature>
<keyword evidence="1" id="KW-0328">Glycosyltransferase</keyword>
<dbReference type="RefSeq" id="WP_205115148.1">
    <property type="nucleotide sequence ID" value="NZ_JAFBCM010000001.1"/>
</dbReference>
<dbReference type="EMBL" id="JBHRZH010000023">
    <property type="protein sequence ID" value="MFC3764282.1"/>
    <property type="molecule type" value="Genomic_DNA"/>
</dbReference>
<name>A0ABV7YGY3_9ACTN</name>
<dbReference type="Pfam" id="PF13692">
    <property type="entry name" value="Glyco_trans_1_4"/>
    <property type="match status" value="1"/>
</dbReference>